<protein>
    <recommendedName>
        <fullName evidence="1">Gcp-like domain-containing protein</fullName>
    </recommendedName>
</protein>
<evidence type="ECO:0000259" key="1">
    <source>
        <dbReference type="Pfam" id="PF00814"/>
    </source>
</evidence>
<reference evidence="2" key="1">
    <citation type="submission" date="2023-10" db="EMBL/GenBank/DDBJ databases">
        <title>Chromosome-level genome of the transformable northern wattle, Acacia crassicarpa.</title>
        <authorList>
            <person name="Massaro I."/>
            <person name="Sinha N.R."/>
            <person name="Poethig S."/>
            <person name="Leichty A.R."/>
        </authorList>
    </citation>
    <scope>NUCLEOTIDE SEQUENCE</scope>
    <source>
        <strain evidence="2">Acra3RX</strain>
        <tissue evidence="2">Leaf</tissue>
    </source>
</reference>
<dbReference type="InterPro" id="IPR000905">
    <property type="entry name" value="Gcp-like_dom"/>
</dbReference>
<dbReference type="Gene3D" id="3.30.420.40">
    <property type="match status" value="1"/>
</dbReference>
<dbReference type="PANTHER" id="PTHR11735">
    <property type="entry name" value="TRNA N6-ADENOSINE THREONYLCARBAMOYLTRANSFERASE"/>
    <property type="match status" value="1"/>
</dbReference>
<dbReference type="PANTHER" id="PTHR11735:SF6">
    <property type="entry name" value="TRNA N6-ADENOSINE THREONYLCARBAMOYLTRANSFERASE, MITOCHONDRIAL"/>
    <property type="match status" value="1"/>
</dbReference>
<evidence type="ECO:0000313" key="2">
    <source>
        <dbReference type="EMBL" id="KAK4257896.1"/>
    </source>
</evidence>
<comment type="caution">
    <text evidence="2">The sequence shown here is derived from an EMBL/GenBank/DDBJ whole genome shotgun (WGS) entry which is preliminary data.</text>
</comment>
<sequence length="92" mass="10203">MDSDAKILISSASNEDRASRVDIDASLQRVAALHLEERCERAIQWALKIEPSIKYLVVSGGVASNQYVRSRLDMVVKKNGLQLVCPSSQPLY</sequence>
<dbReference type="EMBL" id="JAWXYG010000012">
    <property type="protein sequence ID" value="KAK4257896.1"/>
    <property type="molecule type" value="Genomic_DNA"/>
</dbReference>
<accession>A0AAE1IVX4</accession>
<name>A0AAE1IVX4_9FABA</name>
<gene>
    <name evidence="2" type="ORF">QN277_007424</name>
</gene>
<dbReference type="GO" id="GO:0005739">
    <property type="term" value="C:mitochondrion"/>
    <property type="evidence" value="ECO:0007669"/>
    <property type="project" value="TreeGrafter"/>
</dbReference>
<dbReference type="Proteomes" id="UP001293593">
    <property type="component" value="Unassembled WGS sequence"/>
</dbReference>
<dbReference type="AlphaFoldDB" id="A0AAE1IVX4"/>
<feature type="domain" description="Gcp-like" evidence="1">
    <location>
        <begin position="21"/>
        <end position="88"/>
    </location>
</feature>
<evidence type="ECO:0000313" key="3">
    <source>
        <dbReference type="Proteomes" id="UP001293593"/>
    </source>
</evidence>
<proteinExistence type="predicted"/>
<keyword evidence="3" id="KW-1185">Reference proteome</keyword>
<organism evidence="2 3">
    <name type="scientific">Acacia crassicarpa</name>
    <name type="common">northern wattle</name>
    <dbReference type="NCBI Taxonomy" id="499986"/>
    <lineage>
        <taxon>Eukaryota</taxon>
        <taxon>Viridiplantae</taxon>
        <taxon>Streptophyta</taxon>
        <taxon>Embryophyta</taxon>
        <taxon>Tracheophyta</taxon>
        <taxon>Spermatophyta</taxon>
        <taxon>Magnoliopsida</taxon>
        <taxon>eudicotyledons</taxon>
        <taxon>Gunneridae</taxon>
        <taxon>Pentapetalae</taxon>
        <taxon>rosids</taxon>
        <taxon>fabids</taxon>
        <taxon>Fabales</taxon>
        <taxon>Fabaceae</taxon>
        <taxon>Caesalpinioideae</taxon>
        <taxon>mimosoid clade</taxon>
        <taxon>Acacieae</taxon>
        <taxon>Acacia</taxon>
    </lineage>
</organism>
<dbReference type="Pfam" id="PF00814">
    <property type="entry name" value="TsaD"/>
    <property type="match status" value="1"/>
</dbReference>